<keyword evidence="8" id="KW-1185">Reference proteome</keyword>
<dbReference type="Gene3D" id="1.10.443.10">
    <property type="entry name" value="Intergrase catalytic core"/>
    <property type="match status" value="1"/>
</dbReference>
<evidence type="ECO:0000256" key="1">
    <source>
        <dbReference type="ARBA" id="ARBA00023125"/>
    </source>
</evidence>
<dbReference type="InterPro" id="IPR013762">
    <property type="entry name" value="Integrase-like_cat_sf"/>
</dbReference>
<dbReference type="RefSeq" id="WP_229772963.1">
    <property type="nucleotide sequence ID" value="NZ_BMOQ01000012.1"/>
</dbReference>
<comment type="caution">
    <text evidence="7">The sequence shown here is derived from an EMBL/GenBank/DDBJ whole genome shotgun (WGS) entry which is preliminary data.</text>
</comment>
<accession>A0A830GFA6</accession>
<dbReference type="EMBL" id="BMOQ01000012">
    <property type="protein sequence ID" value="GGN26453.1"/>
    <property type="molecule type" value="Genomic_DNA"/>
</dbReference>
<name>A0A830GFA6_9EURY</name>
<protein>
    <submittedName>
        <fullName evidence="7">Uncharacterized protein</fullName>
    </submittedName>
</protein>
<dbReference type="InterPro" id="IPR010998">
    <property type="entry name" value="Integrase_recombinase_N"/>
</dbReference>
<evidence type="ECO:0000256" key="2">
    <source>
        <dbReference type="ARBA" id="ARBA00023172"/>
    </source>
</evidence>
<keyword evidence="2" id="KW-0233">DNA recombination</keyword>
<feature type="domain" description="Core-binding (CB)" evidence="6">
    <location>
        <begin position="4"/>
        <end position="102"/>
    </location>
</feature>
<evidence type="ECO:0000259" key="6">
    <source>
        <dbReference type="PROSITE" id="PS51900"/>
    </source>
</evidence>
<feature type="compositionally biased region" description="Gly residues" evidence="4">
    <location>
        <begin position="265"/>
        <end position="279"/>
    </location>
</feature>
<feature type="compositionally biased region" description="Basic residues" evidence="4">
    <location>
        <begin position="297"/>
        <end position="315"/>
    </location>
</feature>
<dbReference type="InterPro" id="IPR011010">
    <property type="entry name" value="DNA_brk_join_enz"/>
</dbReference>
<dbReference type="GO" id="GO:0015074">
    <property type="term" value="P:DNA integration"/>
    <property type="evidence" value="ECO:0007669"/>
    <property type="project" value="InterPro"/>
</dbReference>
<feature type="domain" description="Tyr recombinase" evidence="5">
    <location>
        <begin position="126"/>
        <end position="315"/>
    </location>
</feature>
<evidence type="ECO:0000256" key="4">
    <source>
        <dbReference type="SAM" id="MobiDB-lite"/>
    </source>
</evidence>
<feature type="region of interest" description="Disordered" evidence="4">
    <location>
        <begin position="238"/>
        <end position="315"/>
    </location>
</feature>
<gene>
    <name evidence="7" type="ORF">GCM10009021_31020</name>
</gene>
<dbReference type="AlphaFoldDB" id="A0A830GFA6"/>
<evidence type="ECO:0000256" key="3">
    <source>
        <dbReference type="PROSITE-ProRule" id="PRU01248"/>
    </source>
</evidence>
<dbReference type="PROSITE" id="PS51898">
    <property type="entry name" value="TYR_RECOMBINASE"/>
    <property type="match status" value="1"/>
</dbReference>
<evidence type="ECO:0000313" key="8">
    <source>
        <dbReference type="Proteomes" id="UP000608850"/>
    </source>
</evidence>
<organism evidence="7 8">
    <name type="scientific">Halarchaeum nitratireducens</name>
    <dbReference type="NCBI Taxonomy" id="489913"/>
    <lineage>
        <taxon>Archaea</taxon>
        <taxon>Methanobacteriati</taxon>
        <taxon>Methanobacteriota</taxon>
        <taxon>Stenosarchaea group</taxon>
        <taxon>Halobacteria</taxon>
        <taxon>Halobacteriales</taxon>
        <taxon>Halobacteriaceae</taxon>
    </lineage>
</organism>
<dbReference type="InterPro" id="IPR044068">
    <property type="entry name" value="CB"/>
</dbReference>
<reference evidence="7 8" key="1">
    <citation type="journal article" date="2019" name="Int. J. Syst. Evol. Microbiol.">
        <title>The Global Catalogue of Microorganisms (GCM) 10K type strain sequencing project: providing services to taxonomists for standard genome sequencing and annotation.</title>
        <authorList>
            <consortium name="The Broad Institute Genomics Platform"/>
            <consortium name="The Broad Institute Genome Sequencing Center for Infectious Disease"/>
            <person name="Wu L."/>
            <person name="Ma J."/>
        </authorList>
    </citation>
    <scope>NUCLEOTIDE SEQUENCE [LARGE SCALE GENOMIC DNA]</scope>
    <source>
        <strain evidence="7 8">JCM 16331</strain>
    </source>
</reference>
<dbReference type="GO" id="GO:0003677">
    <property type="term" value="F:DNA binding"/>
    <property type="evidence" value="ECO:0007669"/>
    <property type="project" value="UniProtKB-UniRule"/>
</dbReference>
<evidence type="ECO:0000259" key="5">
    <source>
        <dbReference type="PROSITE" id="PS51898"/>
    </source>
</evidence>
<dbReference type="Proteomes" id="UP000608850">
    <property type="component" value="Unassembled WGS sequence"/>
</dbReference>
<dbReference type="SUPFAM" id="SSF56349">
    <property type="entry name" value="DNA breaking-rejoining enzymes"/>
    <property type="match status" value="1"/>
</dbReference>
<dbReference type="Gene3D" id="1.10.150.130">
    <property type="match status" value="1"/>
</dbReference>
<dbReference type="InterPro" id="IPR002104">
    <property type="entry name" value="Integrase_catalytic"/>
</dbReference>
<evidence type="ECO:0000313" key="7">
    <source>
        <dbReference type="EMBL" id="GGN26453.1"/>
    </source>
</evidence>
<sequence>MSDLQPLSPEEAWRLYKDGRRDELSKETLDGQKYRIRAFIAWCEEEGIENLNDLDGRGLYAYRVWRREGNYGADDDEEPEELRTVTLKGNLATLRAFLRFCGNINAVSEELFEQVPLSAVSRGEDVSKTTLDPERAHAILDYLEKYHYTTRTHVVVLLLWHTGCRTAALRALDLEDLDLDASRPNADGLAVHFVHRPAEGTPLKNDEKGERWNTISEFVAAVLQGYIDGHRVPKTDEYDRAPLVTTEHGRITRPRCGTHSTGSHGPAGEGRGEPIGGGARSDPRFPGSRHDRVPPGTRRRRRQARQSPRAHGRAR</sequence>
<dbReference type="PROSITE" id="PS51900">
    <property type="entry name" value="CB"/>
    <property type="match status" value="1"/>
</dbReference>
<proteinExistence type="predicted"/>
<dbReference type="GO" id="GO:0006310">
    <property type="term" value="P:DNA recombination"/>
    <property type="evidence" value="ECO:0007669"/>
    <property type="project" value="UniProtKB-KW"/>
</dbReference>
<keyword evidence="1 3" id="KW-0238">DNA-binding</keyword>